<dbReference type="Pfam" id="PF00912">
    <property type="entry name" value="Transgly"/>
    <property type="match status" value="1"/>
</dbReference>
<evidence type="ECO:0000256" key="10">
    <source>
        <dbReference type="ARBA" id="ARBA00023316"/>
    </source>
</evidence>
<keyword evidence="1" id="KW-1003">Cell membrane</keyword>
<dbReference type="InterPro" id="IPR001264">
    <property type="entry name" value="Glyco_trans_51"/>
</dbReference>
<keyword evidence="7" id="KW-0573">Peptidoglycan synthesis</keyword>
<feature type="compositionally biased region" description="Basic and acidic residues" evidence="11">
    <location>
        <begin position="715"/>
        <end position="739"/>
    </location>
</feature>
<evidence type="ECO:0000256" key="9">
    <source>
        <dbReference type="ARBA" id="ARBA00023136"/>
    </source>
</evidence>
<keyword evidence="15" id="KW-1185">Reference proteome</keyword>
<organism evidence="14 15">
    <name type="scientific">Mucilaginibacter calamicampi</name>
    <dbReference type="NCBI Taxonomy" id="1302352"/>
    <lineage>
        <taxon>Bacteria</taxon>
        <taxon>Pseudomonadati</taxon>
        <taxon>Bacteroidota</taxon>
        <taxon>Sphingobacteriia</taxon>
        <taxon>Sphingobacteriales</taxon>
        <taxon>Sphingobacteriaceae</taxon>
        <taxon>Mucilaginibacter</taxon>
    </lineage>
</organism>
<keyword evidence="10" id="KW-0961">Cell wall biogenesis/degradation</keyword>
<dbReference type="InterPro" id="IPR011812">
    <property type="entry name" value="Pep_trsgly"/>
</dbReference>
<evidence type="ECO:0000259" key="13">
    <source>
        <dbReference type="Pfam" id="PF00912"/>
    </source>
</evidence>
<dbReference type="EMBL" id="JBHTHU010000022">
    <property type="protein sequence ID" value="MFD0752246.1"/>
    <property type="molecule type" value="Genomic_DNA"/>
</dbReference>
<evidence type="ECO:0000313" key="15">
    <source>
        <dbReference type="Proteomes" id="UP001596958"/>
    </source>
</evidence>
<protein>
    <submittedName>
        <fullName evidence="14">Transglycosylase domain-containing protein</fullName>
    </submittedName>
</protein>
<keyword evidence="5 12" id="KW-0812">Transmembrane</keyword>
<feature type="domain" description="Glycosyl transferase family 51" evidence="13">
    <location>
        <begin position="432"/>
        <end position="580"/>
    </location>
</feature>
<evidence type="ECO:0000256" key="5">
    <source>
        <dbReference type="ARBA" id="ARBA00022692"/>
    </source>
</evidence>
<evidence type="ECO:0000256" key="1">
    <source>
        <dbReference type="ARBA" id="ARBA00022475"/>
    </source>
</evidence>
<evidence type="ECO:0000256" key="11">
    <source>
        <dbReference type="SAM" id="MobiDB-lite"/>
    </source>
</evidence>
<dbReference type="InterPro" id="IPR023346">
    <property type="entry name" value="Lysozyme-like_dom_sf"/>
</dbReference>
<dbReference type="Gene3D" id="1.10.3810.10">
    <property type="entry name" value="Biosynthetic peptidoglycan transglycosylase-like"/>
    <property type="match status" value="1"/>
</dbReference>
<keyword evidence="3" id="KW-0328">Glycosyltransferase</keyword>
<proteinExistence type="predicted"/>
<reference evidence="15" key="1">
    <citation type="journal article" date="2019" name="Int. J. Syst. Evol. Microbiol.">
        <title>The Global Catalogue of Microorganisms (GCM) 10K type strain sequencing project: providing services to taxonomists for standard genome sequencing and annotation.</title>
        <authorList>
            <consortium name="The Broad Institute Genomics Platform"/>
            <consortium name="The Broad Institute Genome Sequencing Center for Infectious Disease"/>
            <person name="Wu L."/>
            <person name="Ma J."/>
        </authorList>
    </citation>
    <scope>NUCLEOTIDE SEQUENCE [LARGE SCALE GENOMIC DNA]</scope>
    <source>
        <strain evidence="15">CCUG 63418</strain>
    </source>
</reference>
<gene>
    <name evidence="14" type="ORF">ACFQZS_18980</name>
</gene>
<name>A0ABW2Z0K3_9SPHI</name>
<dbReference type="RefSeq" id="WP_377102605.1">
    <property type="nucleotide sequence ID" value="NZ_JBHTHU010000022.1"/>
</dbReference>
<dbReference type="SUPFAM" id="SSF53955">
    <property type="entry name" value="Lysozyme-like"/>
    <property type="match status" value="1"/>
</dbReference>
<evidence type="ECO:0000256" key="8">
    <source>
        <dbReference type="ARBA" id="ARBA00022989"/>
    </source>
</evidence>
<evidence type="ECO:0000256" key="7">
    <source>
        <dbReference type="ARBA" id="ARBA00022984"/>
    </source>
</evidence>
<keyword evidence="2" id="KW-0997">Cell inner membrane</keyword>
<feature type="region of interest" description="Disordered" evidence="11">
    <location>
        <begin position="708"/>
        <end position="739"/>
    </location>
</feature>
<sequence>MRRLNPKYVRIAAVVAASLLVFLFIAGLIVFSKREALLQSALVKAKAKLKRDYQLDLNVTNARFTGLATVSCDEITIVPQHRDSLLRMDNFEVSVKILPIIFGKIKLAGVKLQNGYVHLTDKNGVKNFDFLFRKKRDNPSNKTKSDLSLLANNVVNEVLYKIPDNLDMKNFMVSYTRDSTSLKLLTQQALIDDGDLTSTIKVNDGAATWHFAGTMHPSDKEIDVKLYADGGKVEIPFIEQRYKARVNFESVNFKLNDVDHSDGETQIVSSWGVSNLLIHQAGLSSSDIVVQNGALDADILVGRNFISLDSSSVIHLKKLTAHPYLKYTLSPKKLYDLKLTTGWQNAQDIFDSFPSGTFESFEGIKLAGKLNYSLNFSLDKENPDGVVFESRLDKDADFKILRYGKTDLGKLNRPFLYTPYVKGKAVRTMMVGPENPGYTPLPEISPYLRNAVMTAEDPTFYQHHGFVEEAIRKSIATDIKEKAFKRGGSTISMQLVKNSFLSMEKTLARKMEEILIVWMIENNNLMSKSRMLEIYFNIIEWGNNIYGIREAANYYFGKSPSELSVGESIYLASIVPSPRKGLYSFLPDGTLRPSRIFYFNSLGRLMAGQRYIDRDTTGAYGFYDVRLREGLRSEIAPVDSAEAEQILNALPEDDNPVINVPAPAPEVEKKPGLLQRIFGGGKKDTVAENLKDRLKREEEFRLNHIDSAGKTNKQIRQEKREIKRQEKERRKALEKQGLL</sequence>
<keyword evidence="6" id="KW-0133">Cell shape</keyword>
<dbReference type="Proteomes" id="UP001596958">
    <property type="component" value="Unassembled WGS sequence"/>
</dbReference>
<dbReference type="PANTHER" id="PTHR30400:SF0">
    <property type="entry name" value="BIOSYNTHETIC PEPTIDOGLYCAN TRANSGLYCOSYLASE"/>
    <property type="match status" value="1"/>
</dbReference>
<evidence type="ECO:0000313" key="14">
    <source>
        <dbReference type="EMBL" id="MFD0752246.1"/>
    </source>
</evidence>
<keyword evidence="9 12" id="KW-0472">Membrane</keyword>
<dbReference type="PANTHER" id="PTHR30400">
    <property type="entry name" value="MONOFUNCTIONAL BIOSYNTHETIC PEPTIDOGLYCAN TRANSGLYCOSYLASE"/>
    <property type="match status" value="1"/>
</dbReference>
<keyword evidence="8 12" id="KW-1133">Transmembrane helix</keyword>
<evidence type="ECO:0000256" key="2">
    <source>
        <dbReference type="ARBA" id="ARBA00022519"/>
    </source>
</evidence>
<accession>A0ABW2Z0K3</accession>
<evidence type="ECO:0000256" key="3">
    <source>
        <dbReference type="ARBA" id="ARBA00022676"/>
    </source>
</evidence>
<evidence type="ECO:0000256" key="4">
    <source>
        <dbReference type="ARBA" id="ARBA00022679"/>
    </source>
</evidence>
<evidence type="ECO:0000256" key="6">
    <source>
        <dbReference type="ARBA" id="ARBA00022960"/>
    </source>
</evidence>
<evidence type="ECO:0000256" key="12">
    <source>
        <dbReference type="SAM" id="Phobius"/>
    </source>
</evidence>
<keyword evidence="4" id="KW-0808">Transferase</keyword>
<dbReference type="InterPro" id="IPR036950">
    <property type="entry name" value="PBP_transglycosylase"/>
</dbReference>
<comment type="caution">
    <text evidence="14">The sequence shown here is derived from an EMBL/GenBank/DDBJ whole genome shotgun (WGS) entry which is preliminary data.</text>
</comment>
<feature type="transmembrane region" description="Helical" evidence="12">
    <location>
        <begin position="12"/>
        <end position="31"/>
    </location>
</feature>